<evidence type="ECO:0008006" key="5">
    <source>
        <dbReference type="Google" id="ProtNLM"/>
    </source>
</evidence>
<proteinExistence type="predicted"/>
<evidence type="ECO:0000313" key="4">
    <source>
        <dbReference type="Proteomes" id="UP000185628"/>
    </source>
</evidence>
<dbReference type="AlphaFoldDB" id="A0A1Q5PZ45"/>
<keyword evidence="4" id="KW-1185">Reference proteome</keyword>
<dbReference type="RefSeq" id="WP_073717626.1">
    <property type="nucleotide sequence ID" value="NZ_MQVR01000128.1"/>
</dbReference>
<comment type="caution">
    <text evidence="3">The sequence shown here is derived from an EMBL/GenBank/DDBJ whole genome shotgun (WGS) entry which is preliminary data.</text>
</comment>
<organism evidence="3 4">
    <name type="scientific">Bowdeniella nasicola</name>
    <dbReference type="NCBI Taxonomy" id="208480"/>
    <lineage>
        <taxon>Bacteria</taxon>
        <taxon>Bacillati</taxon>
        <taxon>Actinomycetota</taxon>
        <taxon>Actinomycetes</taxon>
        <taxon>Actinomycetales</taxon>
        <taxon>Actinomycetaceae</taxon>
        <taxon>Bowdeniella</taxon>
    </lineage>
</organism>
<gene>
    <name evidence="3" type="ORF">BSZ39_12435</name>
</gene>
<evidence type="ECO:0000256" key="1">
    <source>
        <dbReference type="ARBA" id="ARBA00022676"/>
    </source>
</evidence>
<dbReference type="GO" id="GO:0005975">
    <property type="term" value="P:carbohydrate metabolic process"/>
    <property type="evidence" value="ECO:0007669"/>
    <property type="project" value="InterPro"/>
</dbReference>
<keyword evidence="2" id="KW-0808">Transferase</keyword>
<evidence type="ECO:0000313" key="3">
    <source>
        <dbReference type="EMBL" id="OKL52901.1"/>
    </source>
</evidence>
<protein>
    <recommendedName>
        <fullName evidence="5">Glycosyl transferase family 11</fullName>
    </recommendedName>
</protein>
<name>A0A1Q5PZ45_9ACTO</name>
<dbReference type="OrthoDB" id="9794601at2"/>
<accession>A0A1Q5PZ45</accession>
<dbReference type="PANTHER" id="PTHR11927:SF9">
    <property type="entry name" value="L-FUCOSYLTRANSFERASE"/>
    <property type="match status" value="1"/>
</dbReference>
<dbReference type="Proteomes" id="UP000185628">
    <property type="component" value="Unassembled WGS sequence"/>
</dbReference>
<evidence type="ECO:0000256" key="2">
    <source>
        <dbReference type="ARBA" id="ARBA00022679"/>
    </source>
</evidence>
<dbReference type="GO" id="GO:0008107">
    <property type="term" value="F:galactoside 2-alpha-L-fucosyltransferase activity"/>
    <property type="evidence" value="ECO:0007669"/>
    <property type="project" value="InterPro"/>
</dbReference>
<dbReference type="Pfam" id="PF01531">
    <property type="entry name" value="Glyco_transf_11"/>
    <property type="match status" value="1"/>
</dbReference>
<dbReference type="EMBL" id="MQVR01000128">
    <property type="protein sequence ID" value="OKL52901.1"/>
    <property type="molecule type" value="Genomic_DNA"/>
</dbReference>
<sequence>MKQVLQDQARRVIAAGLSPIRSRSTHWVLWTSPKMRGGNYLYQWLRVWRQREEGVTAWVLHQPGMDVWLEMFPRLRELTIERSDVGTFYHRFYDDGQLYRSFGDQRLMQFIREYLLSSDSFAALIAHKKETLAVYETPLAVLNIRRGDYYSVPEFYRDYGMNIRKYVLAALEQMGHVKSLHIVSDGIEWCRETVPQWVPDLTLGYEEQGPKIFGDLATLAAAQRLILTNSTFSYWGGYLSEVVAADAGVASSIWAPSFHVRGMNGGRSWHLAPSWCVVDNAQWEQLPPEDEKGRDEPQ</sequence>
<dbReference type="GO" id="GO:0016020">
    <property type="term" value="C:membrane"/>
    <property type="evidence" value="ECO:0007669"/>
    <property type="project" value="InterPro"/>
</dbReference>
<dbReference type="PANTHER" id="PTHR11927">
    <property type="entry name" value="GALACTOSIDE 2-L-FUCOSYLTRANSFERASE"/>
    <property type="match status" value="1"/>
</dbReference>
<keyword evidence="1" id="KW-0328">Glycosyltransferase</keyword>
<dbReference type="InterPro" id="IPR002516">
    <property type="entry name" value="Glyco_trans_11"/>
</dbReference>
<reference evidence="4" key="1">
    <citation type="submission" date="2016-12" db="EMBL/GenBank/DDBJ databases">
        <authorList>
            <person name="Meng X."/>
        </authorList>
    </citation>
    <scope>NUCLEOTIDE SEQUENCE [LARGE SCALE GENOMIC DNA]</scope>
    <source>
        <strain evidence="4">DSM 19116</strain>
    </source>
</reference>